<dbReference type="InterPro" id="IPR050372">
    <property type="entry name" value="Neurexin-related_CASP"/>
</dbReference>
<dbReference type="FunFam" id="2.60.120.200:FF:000064">
    <property type="entry name" value="Laminin subunit alpha 4"/>
    <property type="match status" value="1"/>
</dbReference>
<feature type="domain" description="Laminin G" evidence="15">
    <location>
        <begin position="86"/>
        <end position="254"/>
    </location>
</feature>
<dbReference type="Gene3D" id="1.10.287.600">
    <property type="entry name" value="Helix hairpin bin"/>
    <property type="match status" value="1"/>
</dbReference>
<dbReference type="PROSITE" id="PS00227">
    <property type="entry name" value="TUBULIN"/>
    <property type="match status" value="1"/>
</dbReference>
<dbReference type="InterPro" id="IPR017975">
    <property type="entry name" value="Tubulin_CS"/>
</dbReference>
<dbReference type="SMART" id="SM00865">
    <property type="entry name" value="Tubulin_C"/>
    <property type="match status" value="1"/>
</dbReference>
<accession>M7CBH7</accession>
<proteinExistence type="inferred from homology"/>
<evidence type="ECO:0000313" key="16">
    <source>
        <dbReference type="EMBL" id="EMP38062.1"/>
    </source>
</evidence>
<evidence type="ECO:0000256" key="7">
    <source>
        <dbReference type="ARBA" id="ARBA00022741"/>
    </source>
</evidence>
<dbReference type="InterPro" id="IPR003008">
    <property type="entry name" value="Tubulin_FtsZ_GTPase"/>
</dbReference>
<dbReference type="Gene3D" id="2.60.120.200">
    <property type="match status" value="4"/>
</dbReference>
<reference evidence="17" key="1">
    <citation type="journal article" date="2013" name="Nat. Genet.">
        <title>The draft genomes of soft-shell turtle and green sea turtle yield insights into the development and evolution of the turtle-specific body plan.</title>
        <authorList>
            <person name="Wang Z."/>
            <person name="Pascual-Anaya J."/>
            <person name="Zadissa A."/>
            <person name="Li W."/>
            <person name="Niimura Y."/>
            <person name="Huang Z."/>
            <person name="Li C."/>
            <person name="White S."/>
            <person name="Xiong Z."/>
            <person name="Fang D."/>
            <person name="Wang B."/>
            <person name="Ming Y."/>
            <person name="Chen Y."/>
            <person name="Zheng Y."/>
            <person name="Kuraku S."/>
            <person name="Pignatelli M."/>
            <person name="Herrero J."/>
            <person name="Beal K."/>
            <person name="Nozawa M."/>
            <person name="Li Q."/>
            <person name="Wang J."/>
            <person name="Zhang H."/>
            <person name="Yu L."/>
            <person name="Shigenobu S."/>
            <person name="Wang J."/>
            <person name="Liu J."/>
            <person name="Flicek P."/>
            <person name="Searle S."/>
            <person name="Wang J."/>
            <person name="Kuratani S."/>
            <person name="Yin Y."/>
            <person name="Aken B."/>
            <person name="Zhang G."/>
            <person name="Irie N."/>
        </authorList>
    </citation>
    <scope>NUCLEOTIDE SEQUENCE [LARGE SCALE GENOMIC DNA]</scope>
</reference>
<protein>
    <recommendedName>
        <fullName evidence="11">Tubulin epsilon chain</fullName>
    </recommendedName>
    <alternativeName>
        <fullName evidence="12">Epsilon-tubulin</fullName>
    </alternativeName>
</protein>
<dbReference type="InterPro" id="IPR000217">
    <property type="entry name" value="Tubulin"/>
</dbReference>
<dbReference type="CDD" id="cd02190">
    <property type="entry name" value="epsilon_tubulin"/>
    <property type="match status" value="1"/>
</dbReference>
<dbReference type="FunFam" id="3.30.1330.20:FF:000036">
    <property type="entry name" value="Uncharacterized protein"/>
    <property type="match status" value="1"/>
</dbReference>
<dbReference type="FunFam" id="2.60.120.200:FF:000087">
    <property type="entry name" value="Laminin subunit alpha 4"/>
    <property type="match status" value="1"/>
</dbReference>
<evidence type="ECO:0000256" key="3">
    <source>
        <dbReference type="ARBA" id="ARBA00009636"/>
    </source>
</evidence>
<comment type="subunit">
    <text evidence="4">Dimer of alpha and beta chains. A typical microtubule is a hollow water-filled tube with an outer diameter of 25 nm and an inner diameter of 15 nM. Alpha-beta heterodimers associate head-to-tail to form protofilaments running lengthwise along the microtubule wall with the beta-tubulin subunit facing the microtubule plus end conferring a structural polarity. Microtubules usually have 13 protofilaments but different protofilament numbers can be found in some organisms and specialized cells.</text>
</comment>
<dbReference type="SUPFAM" id="SSF49899">
    <property type="entry name" value="Concanavalin A-like lectins/glucanases"/>
    <property type="match status" value="4"/>
</dbReference>
<dbReference type="PANTHER" id="PTHR15036:SF47">
    <property type="entry name" value="LAMININ SUBUNIT ALPHA-4"/>
    <property type="match status" value="1"/>
</dbReference>
<comment type="subunit">
    <text evidence="10">Found in a complex with TEDC1, TEDC2, TUBE1 and TUBD1.</text>
</comment>
<dbReference type="GO" id="GO:0007017">
    <property type="term" value="P:microtubule-based process"/>
    <property type="evidence" value="ECO:0007669"/>
    <property type="project" value="InterPro"/>
</dbReference>
<dbReference type="Pfam" id="PF02210">
    <property type="entry name" value="Laminin_G_2"/>
    <property type="match status" value="3"/>
</dbReference>
<dbReference type="InterPro" id="IPR004057">
    <property type="entry name" value="Epsilon_tubulin"/>
</dbReference>
<feature type="compositionally biased region" description="Basic residues" evidence="14">
    <location>
        <begin position="266"/>
        <end position="281"/>
    </location>
</feature>
<sequence>MILVVDRRHIKSVENEKKAMPFTDIYIGGAPSEILKSSNVSPHLTVNTGFKGCMKGFQFQKKDFNLLEESGTLGISYGCPEESLMSRRAYFNGESYISSSQKMSLFDEFEGGFNFRTLQPNGLLFHYAEGPDMFSISMNDGAVVLNAMGTEVQSKETRYNDGKTHFIITSVSQERYELIVDDKKHSKKNPARDKTEQKPASAKKFYFGGSPIGTQYANFTGCISNAYFIRLDREVEVEDFQRYPEKVQTSLYGCPVDSPPVALLHKKGKNSSKAKGSHNKKVGREKERTSKATGLKNLDQEMSVQRDPGCQLSKNPTAIEHANQFGGIANSRQEFDHIPKNFSDRSQFSISLKTHSSHGMIFYASDQEENNFITLFVAHGRLIFMFNVGHQKLRIKSQEKYNDGLWHNVIFVREKDTGRLIIDGLRVLEESLPSVDNTWQVSGPLYIGGVAPGKAVKNIQINSVYSFNGCLSNLQLNGRSITSASQTFSVTPCFEGPSEAGTYFSSEGGYVILDESFSLGLKFEVVFEIRPRSSSGILMHGHSVNGEYLNMHMKQGQVIVKLNNGIRHFSTSVTPKQSLCDGMWHRIAVIRASNVVQLDVDSEVNHVVGPLNPNAVCQREPVFVGGVPESLLTSSLTTRNSFTGCIRNFVIDGKPKGIYDEALSSFFRNVDTRNDGDGADIHKGKIFSLKARALLIDMEEGVVNEILQGPLRDVFDSKQLITDVSGSGNNWAVGHKLYGCRYREHIVEKLRRTAEHCDCLQCFFVIHSMGGGTGSGLGTFVLNVLEDEFPEVYRFVTSVYPSGEDDVITSPYNSVLAMKELNEHADCVLPIENEKWSVAGNFIPMSALSSARFEGSLNMDLNEISMNLVPFPRLHYLVSSLTPLYTLADVNVPSRRLDQMFSDAFSKDHQLIQADPKHSLYLACALLVRGNVQVSDLRRNIERLKPSLHFVSWNQEGWKTGLCSVPPVGHSHSLLALANNTCVKPTFTELKDRFLKLYKKKAHLHHYLHVDGMEQSCFSEAISSLSDLIEEYNQLDATKGAPRTDPSRLKIAM</sequence>
<dbReference type="Proteomes" id="UP000031443">
    <property type="component" value="Unassembled WGS sequence"/>
</dbReference>
<dbReference type="AlphaFoldDB" id="M7CBH7"/>
<evidence type="ECO:0000256" key="1">
    <source>
        <dbReference type="ARBA" id="ARBA00001946"/>
    </source>
</evidence>
<dbReference type="FunFam" id="2.60.120.200:FF:000053">
    <property type="entry name" value="Laminin subunit alpha 4"/>
    <property type="match status" value="1"/>
</dbReference>
<feature type="region of interest" description="Disordered" evidence="14">
    <location>
        <begin position="266"/>
        <end position="296"/>
    </location>
</feature>
<dbReference type="InterPro" id="IPR013320">
    <property type="entry name" value="ConA-like_dom_sf"/>
</dbReference>
<keyword evidence="5" id="KW-0963">Cytoplasm</keyword>
<feature type="domain" description="Laminin G" evidence="15">
    <location>
        <begin position="500"/>
        <end position="674"/>
    </location>
</feature>
<evidence type="ECO:0000256" key="14">
    <source>
        <dbReference type="SAM" id="MobiDB-lite"/>
    </source>
</evidence>
<dbReference type="GO" id="GO:0005525">
    <property type="term" value="F:GTP binding"/>
    <property type="evidence" value="ECO:0007669"/>
    <property type="project" value="UniProtKB-KW"/>
</dbReference>
<keyword evidence="17" id="KW-1185">Reference proteome</keyword>
<dbReference type="InterPro" id="IPR008280">
    <property type="entry name" value="Tub_FtsZ_C"/>
</dbReference>
<dbReference type="EMBL" id="KB520915">
    <property type="protein sequence ID" value="EMP38062.1"/>
    <property type="molecule type" value="Genomic_DNA"/>
</dbReference>
<dbReference type="Pfam" id="PF03953">
    <property type="entry name" value="Tubulin_C"/>
    <property type="match status" value="1"/>
</dbReference>
<comment type="similarity">
    <text evidence="3">Belongs to the tubulin family.</text>
</comment>
<evidence type="ECO:0000256" key="10">
    <source>
        <dbReference type="ARBA" id="ARBA00061740"/>
    </source>
</evidence>
<evidence type="ECO:0000256" key="5">
    <source>
        <dbReference type="ARBA" id="ARBA00022490"/>
    </source>
</evidence>
<comment type="subcellular location">
    <subcellularLocation>
        <location evidence="2">Cytoplasm</location>
        <location evidence="2">Cytoskeleton</location>
        <location evidence="2">Microtubule organizing center</location>
        <location evidence="2">Centrosome</location>
    </subcellularLocation>
</comment>
<evidence type="ECO:0000259" key="15">
    <source>
        <dbReference type="PROSITE" id="PS50025"/>
    </source>
</evidence>
<dbReference type="SUPFAM" id="SSF52490">
    <property type="entry name" value="Tubulin nucleotide-binding domain-like"/>
    <property type="match status" value="1"/>
</dbReference>
<dbReference type="Gene3D" id="3.40.50.1440">
    <property type="entry name" value="Tubulin/FtsZ, GTPase domain"/>
    <property type="match status" value="1"/>
</dbReference>
<dbReference type="FunFam" id="3.40.50.1440:FF:000017">
    <property type="entry name" value="Tubulin epsilon chain"/>
    <property type="match status" value="1"/>
</dbReference>
<feature type="domain" description="Laminin G" evidence="15">
    <location>
        <begin position="1"/>
        <end position="79"/>
    </location>
</feature>
<evidence type="ECO:0000256" key="11">
    <source>
        <dbReference type="ARBA" id="ARBA00073122"/>
    </source>
</evidence>
<dbReference type="FunFam" id="1.10.287.600:FF:000007">
    <property type="entry name" value="tubulin epsilon chain"/>
    <property type="match status" value="1"/>
</dbReference>
<feature type="domain" description="Laminin G" evidence="15">
    <location>
        <begin position="322"/>
        <end position="493"/>
    </location>
</feature>
<dbReference type="InterPro" id="IPR023123">
    <property type="entry name" value="Tubulin_C"/>
</dbReference>
<dbReference type="SMART" id="SM00282">
    <property type="entry name" value="LamG"/>
    <property type="match status" value="3"/>
</dbReference>
<dbReference type="PRINTS" id="PR01519">
    <property type="entry name" value="EPSLNTUBULIN"/>
</dbReference>
<dbReference type="PANTHER" id="PTHR15036">
    <property type="entry name" value="PIKACHURIN-LIKE PROTEIN"/>
    <property type="match status" value="1"/>
</dbReference>
<dbReference type="PROSITE" id="PS50025">
    <property type="entry name" value="LAM_G_DOMAIN"/>
    <property type="match status" value="4"/>
</dbReference>
<comment type="cofactor">
    <cofactor evidence="1">
        <name>Mg(2+)</name>
        <dbReference type="ChEBI" id="CHEBI:18420"/>
    </cofactor>
</comment>
<organism evidence="16 17">
    <name type="scientific">Chelonia mydas</name>
    <name type="common">Green sea-turtle</name>
    <name type="synonym">Chelonia agassizi</name>
    <dbReference type="NCBI Taxonomy" id="8469"/>
    <lineage>
        <taxon>Eukaryota</taxon>
        <taxon>Metazoa</taxon>
        <taxon>Chordata</taxon>
        <taxon>Craniata</taxon>
        <taxon>Vertebrata</taxon>
        <taxon>Euteleostomi</taxon>
        <taxon>Archelosauria</taxon>
        <taxon>Testudinata</taxon>
        <taxon>Testudines</taxon>
        <taxon>Cryptodira</taxon>
        <taxon>Durocryptodira</taxon>
        <taxon>Americhelydia</taxon>
        <taxon>Chelonioidea</taxon>
        <taxon>Cheloniidae</taxon>
        <taxon>Chelonia</taxon>
    </lineage>
</organism>
<dbReference type="GO" id="GO:0005813">
    <property type="term" value="C:centrosome"/>
    <property type="evidence" value="ECO:0007669"/>
    <property type="project" value="UniProtKB-SubCell"/>
</dbReference>
<evidence type="ECO:0000256" key="4">
    <source>
        <dbReference type="ARBA" id="ARBA00011747"/>
    </source>
</evidence>
<comment type="caution">
    <text evidence="13">Lacks conserved residue(s) required for the propagation of feature annotation.</text>
</comment>
<evidence type="ECO:0000313" key="17">
    <source>
        <dbReference type="Proteomes" id="UP000031443"/>
    </source>
</evidence>
<evidence type="ECO:0000256" key="12">
    <source>
        <dbReference type="ARBA" id="ARBA00077271"/>
    </source>
</evidence>
<keyword evidence="7" id="KW-0547">Nucleotide-binding</keyword>
<keyword evidence="8" id="KW-0342">GTP-binding</keyword>
<dbReference type="InterPro" id="IPR036525">
    <property type="entry name" value="Tubulin/FtsZ_GTPase_sf"/>
</dbReference>
<dbReference type="CDD" id="cd00110">
    <property type="entry name" value="LamG"/>
    <property type="match status" value="3"/>
</dbReference>
<gene>
    <name evidence="16" type="ORF">UY3_04821</name>
</gene>
<keyword evidence="9" id="KW-0206">Cytoskeleton</keyword>
<keyword evidence="6" id="KW-0493">Microtubule</keyword>
<dbReference type="InterPro" id="IPR018316">
    <property type="entry name" value="Tubulin/FtsZ_2-layer-sand-dom"/>
</dbReference>
<dbReference type="InterPro" id="IPR001791">
    <property type="entry name" value="Laminin_G"/>
</dbReference>
<evidence type="ECO:0000256" key="8">
    <source>
        <dbReference type="ARBA" id="ARBA00023134"/>
    </source>
</evidence>
<evidence type="ECO:0000256" key="6">
    <source>
        <dbReference type="ARBA" id="ARBA00022701"/>
    </source>
</evidence>
<name>M7CBH7_CHEMY</name>
<evidence type="ECO:0000256" key="13">
    <source>
        <dbReference type="PROSITE-ProRule" id="PRU00122"/>
    </source>
</evidence>
<dbReference type="SUPFAM" id="SSF55307">
    <property type="entry name" value="Tubulin C-terminal domain-like"/>
    <property type="match status" value="1"/>
</dbReference>
<dbReference type="PRINTS" id="PR01161">
    <property type="entry name" value="TUBULIN"/>
</dbReference>
<dbReference type="STRING" id="8469.M7CBH7"/>
<dbReference type="SMART" id="SM00864">
    <property type="entry name" value="Tubulin"/>
    <property type="match status" value="1"/>
</dbReference>
<evidence type="ECO:0000256" key="9">
    <source>
        <dbReference type="ARBA" id="ARBA00023212"/>
    </source>
</evidence>
<evidence type="ECO:0000256" key="2">
    <source>
        <dbReference type="ARBA" id="ARBA00004300"/>
    </source>
</evidence>
<dbReference type="GO" id="GO:0005874">
    <property type="term" value="C:microtubule"/>
    <property type="evidence" value="ECO:0007669"/>
    <property type="project" value="UniProtKB-KW"/>
</dbReference>
<dbReference type="Pfam" id="PF00091">
    <property type="entry name" value="Tubulin"/>
    <property type="match status" value="1"/>
</dbReference>